<evidence type="ECO:0000313" key="3">
    <source>
        <dbReference type="Proteomes" id="UP000198546"/>
    </source>
</evidence>
<dbReference type="PANTHER" id="PTHR39203:SF1">
    <property type="entry name" value="CYTOPLASMIC PROTEIN"/>
    <property type="match status" value="1"/>
</dbReference>
<feature type="domain" description="ASCH" evidence="1">
    <location>
        <begin position="55"/>
        <end position="177"/>
    </location>
</feature>
<dbReference type="CDD" id="cd06553">
    <property type="entry name" value="ASCH_Ef3133_like"/>
    <property type="match status" value="1"/>
</dbReference>
<evidence type="ECO:0000259" key="1">
    <source>
        <dbReference type="SMART" id="SM01022"/>
    </source>
</evidence>
<gene>
    <name evidence="2" type="ORF">SAMN04489747_0213</name>
</gene>
<protein>
    <submittedName>
        <fullName evidence="2">Uncharacterized protein YhfF</fullName>
    </submittedName>
</protein>
<dbReference type="SMART" id="SM01022">
    <property type="entry name" value="ASCH"/>
    <property type="match status" value="1"/>
</dbReference>
<organism evidence="2 3">
    <name type="scientific">Auraticoccus monumenti</name>
    <dbReference type="NCBI Taxonomy" id="675864"/>
    <lineage>
        <taxon>Bacteria</taxon>
        <taxon>Bacillati</taxon>
        <taxon>Actinomycetota</taxon>
        <taxon>Actinomycetes</taxon>
        <taxon>Propionibacteriales</taxon>
        <taxon>Propionibacteriaceae</taxon>
        <taxon>Auraticoccus</taxon>
    </lineage>
</organism>
<dbReference type="Gene3D" id="3.10.400.10">
    <property type="entry name" value="Sulfate adenylyltransferase"/>
    <property type="match status" value="1"/>
</dbReference>
<name>A0A1G6S455_9ACTN</name>
<dbReference type="STRING" id="675864.SAMN04489747_0213"/>
<accession>A0A1G6S455</accession>
<reference evidence="2 3" key="1">
    <citation type="submission" date="2016-10" db="EMBL/GenBank/DDBJ databases">
        <authorList>
            <person name="de Groot N.N."/>
        </authorList>
    </citation>
    <scope>NUCLEOTIDE SEQUENCE [LARGE SCALE GENOMIC DNA]</scope>
    <source>
        <strain evidence="2 3">MON 2.2</strain>
    </source>
</reference>
<dbReference type="InterPro" id="IPR015947">
    <property type="entry name" value="PUA-like_sf"/>
</dbReference>
<dbReference type="SUPFAM" id="SSF88697">
    <property type="entry name" value="PUA domain-like"/>
    <property type="match status" value="1"/>
</dbReference>
<proteinExistence type="predicted"/>
<dbReference type="InterPro" id="IPR009326">
    <property type="entry name" value="DUF984"/>
</dbReference>
<dbReference type="AlphaFoldDB" id="A0A1G6S455"/>
<keyword evidence="3" id="KW-1185">Reference proteome</keyword>
<dbReference type="Pfam" id="PF04266">
    <property type="entry name" value="ASCH"/>
    <property type="match status" value="1"/>
</dbReference>
<dbReference type="EMBL" id="LT629688">
    <property type="protein sequence ID" value="SDD11481.1"/>
    <property type="molecule type" value="Genomic_DNA"/>
</dbReference>
<dbReference type="PANTHER" id="PTHR39203">
    <property type="entry name" value="CYTOPLASMIC PROTEIN-RELATED"/>
    <property type="match status" value="1"/>
</dbReference>
<dbReference type="Proteomes" id="UP000198546">
    <property type="component" value="Chromosome i"/>
</dbReference>
<sequence>MPSDPAVPPPADDRPVADPEEIRTFWAVARSRARLNPLPAYFGPTPLEAVVPPAWSFGATSDQADALLALVLAGTKTATAGAAWDYEAEDVPLPLAGTLAIVLDGAAHPRALVETTDVRVVPFDQVDPEHALLEGEGDGSLERWREEHRRFFTAHSTSGRQFALDMPVVLERFRLVHPVRRKAWPFG</sequence>
<dbReference type="InterPro" id="IPR007374">
    <property type="entry name" value="ASCH_domain"/>
</dbReference>
<dbReference type="RefSeq" id="WP_197679142.1">
    <property type="nucleotide sequence ID" value="NZ_LT629688.1"/>
</dbReference>
<evidence type="ECO:0000313" key="2">
    <source>
        <dbReference type="EMBL" id="SDD11481.1"/>
    </source>
</evidence>